<evidence type="ECO:0000256" key="1">
    <source>
        <dbReference type="SAM" id="Phobius"/>
    </source>
</evidence>
<evidence type="ECO:0000313" key="2">
    <source>
        <dbReference type="EMBL" id="KAF0327874.1"/>
    </source>
</evidence>
<organism evidence="2 3">
    <name type="scientific">Colletotrichum asianum</name>
    <dbReference type="NCBI Taxonomy" id="702518"/>
    <lineage>
        <taxon>Eukaryota</taxon>
        <taxon>Fungi</taxon>
        <taxon>Dikarya</taxon>
        <taxon>Ascomycota</taxon>
        <taxon>Pezizomycotina</taxon>
        <taxon>Sordariomycetes</taxon>
        <taxon>Hypocreomycetidae</taxon>
        <taxon>Glomerellales</taxon>
        <taxon>Glomerellaceae</taxon>
        <taxon>Colletotrichum</taxon>
        <taxon>Colletotrichum gloeosporioides species complex</taxon>
    </lineage>
</organism>
<protein>
    <submittedName>
        <fullName evidence="2">Uncharacterized protein</fullName>
    </submittedName>
</protein>
<keyword evidence="1" id="KW-1133">Transmembrane helix</keyword>
<accession>A0A8H3WJ40</accession>
<evidence type="ECO:0000313" key="3">
    <source>
        <dbReference type="Proteomes" id="UP000434172"/>
    </source>
</evidence>
<keyword evidence="1" id="KW-0472">Membrane</keyword>
<feature type="transmembrane region" description="Helical" evidence="1">
    <location>
        <begin position="7"/>
        <end position="25"/>
    </location>
</feature>
<reference evidence="2 3" key="1">
    <citation type="submission" date="2019-12" db="EMBL/GenBank/DDBJ databases">
        <title>A genome sequence resource for the geographically widespread anthracnose pathogen Colletotrichum asianum.</title>
        <authorList>
            <person name="Meng Y."/>
        </authorList>
    </citation>
    <scope>NUCLEOTIDE SEQUENCE [LARGE SCALE GENOMIC DNA]</scope>
    <source>
        <strain evidence="2 3">ICMP 18580</strain>
    </source>
</reference>
<keyword evidence="3" id="KW-1185">Reference proteome</keyword>
<dbReference type="AlphaFoldDB" id="A0A8H3WJ40"/>
<dbReference type="EMBL" id="WOWK01000020">
    <property type="protein sequence ID" value="KAF0327874.1"/>
    <property type="molecule type" value="Genomic_DNA"/>
</dbReference>
<keyword evidence="1" id="KW-0812">Transmembrane</keyword>
<feature type="transmembrane region" description="Helical" evidence="1">
    <location>
        <begin position="62"/>
        <end position="81"/>
    </location>
</feature>
<gene>
    <name evidence="2" type="ORF">GQ607_004704</name>
</gene>
<comment type="caution">
    <text evidence="2">The sequence shown here is derived from an EMBL/GenBank/DDBJ whole genome shotgun (WGS) entry which is preliminary data.</text>
</comment>
<name>A0A8H3WJ40_9PEZI</name>
<dbReference type="OrthoDB" id="5985073at2759"/>
<proteinExistence type="predicted"/>
<dbReference type="Proteomes" id="UP000434172">
    <property type="component" value="Unassembled WGS sequence"/>
</dbReference>
<sequence length="104" mass="12549">MQREAFLALYLVFIYSYFPDFHAPIFDFYNALAEFYSHICDFLSFSNAVYRAKSLPGRSYNYLFFWPIIYIIHLVFFSVFFEQVFHSSSIVLYPELRLFVQCDI</sequence>